<dbReference type="AlphaFoldDB" id="A0A4Y7Q2N2"/>
<dbReference type="EMBL" id="ML170178">
    <property type="protein sequence ID" value="TDL21904.1"/>
    <property type="molecule type" value="Genomic_DNA"/>
</dbReference>
<dbReference type="OrthoDB" id="20835at2759"/>
<feature type="compositionally biased region" description="Basic and acidic residues" evidence="1">
    <location>
        <begin position="208"/>
        <end position="235"/>
    </location>
</feature>
<feature type="compositionally biased region" description="Low complexity" evidence="1">
    <location>
        <begin position="92"/>
        <end position="102"/>
    </location>
</feature>
<protein>
    <submittedName>
        <fullName evidence="2">DUF1764-domain-containing protein</fullName>
    </submittedName>
</protein>
<feature type="region of interest" description="Disordered" evidence="1">
    <location>
        <begin position="1"/>
        <end position="157"/>
    </location>
</feature>
<proteinExistence type="predicted"/>
<reference evidence="2 3" key="1">
    <citation type="submission" date="2018-06" db="EMBL/GenBank/DDBJ databases">
        <title>A transcriptomic atlas of mushroom development highlights an independent origin of complex multicellularity.</title>
        <authorList>
            <consortium name="DOE Joint Genome Institute"/>
            <person name="Krizsan K."/>
            <person name="Almasi E."/>
            <person name="Merenyi Z."/>
            <person name="Sahu N."/>
            <person name="Viragh M."/>
            <person name="Koszo T."/>
            <person name="Mondo S."/>
            <person name="Kiss B."/>
            <person name="Balint B."/>
            <person name="Kues U."/>
            <person name="Barry K."/>
            <person name="Hegedus J.C."/>
            <person name="Henrissat B."/>
            <person name="Johnson J."/>
            <person name="Lipzen A."/>
            <person name="Ohm R."/>
            <person name="Nagy I."/>
            <person name="Pangilinan J."/>
            <person name="Yan J."/>
            <person name="Xiong Y."/>
            <person name="Grigoriev I.V."/>
            <person name="Hibbett D.S."/>
            <person name="Nagy L.G."/>
        </authorList>
    </citation>
    <scope>NUCLEOTIDE SEQUENCE [LARGE SCALE GENOMIC DNA]</scope>
    <source>
        <strain evidence="2 3">SZMC22713</strain>
    </source>
</reference>
<sequence>MPVPAASEIDAIFATGKNGKRSGSITISKPPSSSSPSTSTAKVKTSKVKAPLPPEDSGDSEKRKKKKKRKHAESEVHPASAVDGDAEWLGFSAADSQAASSSRIDSVTSAESPAAPGDGDRKKKKKRKLLAGTELESEQRPAHQQAIEKVKDDNVRTAHLPVVTVVDTSLTLPSAVSGKAGTRKTPVSRLARDGGVSEPKVSAKANGKRKDDDDSRFRDSRGAGPRRHTEDGYAIYKEDELGIGDQGGDTPLCPFDCDCCWQPLRFAPSKAGIHSALGVVRFPELGGIWTFRPTAFDSIAQLPQKPPLALTNITGHDERTPSFEYASWK</sequence>
<evidence type="ECO:0000256" key="1">
    <source>
        <dbReference type="SAM" id="MobiDB-lite"/>
    </source>
</evidence>
<dbReference type="PANTHER" id="PTHR34066">
    <property type="entry name" value="GROWTH FACTOR 2"/>
    <property type="match status" value="1"/>
</dbReference>
<dbReference type="Proteomes" id="UP000294933">
    <property type="component" value="Unassembled WGS sequence"/>
</dbReference>
<evidence type="ECO:0000313" key="2">
    <source>
        <dbReference type="EMBL" id="TDL21904.1"/>
    </source>
</evidence>
<gene>
    <name evidence="2" type="ORF">BD410DRAFT_828863</name>
</gene>
<organism evidence="2 3">
    <name type="scientific">Rickenella mellea</name>
    <dbReference type="NCBI Taxonomy" id="50990"/>
    <lineage>
        <taxon>Eukaryota</taxon>
        <taxon>Fungi</taxon>
        <taxon>Dikarya</taxon>
        <taxon>Basidiomycota</taxon>
        <taxon>Agaricomycotina</taxon>
        <taxon>Agaricomycetes</taxon>
        <taxon>Hymenochaetales</taxon>
        <taxon>Rickenellaceae</taxon>
        <taxon>Rickenella</taxon>
    </lineage>
</organism>
<dbReference type="VEuPathDB" id="FungiDB:BD410DRAFT_828863"/>
<name>A0A4Y7Q2N2_9AGAM</name>
<dbReference type="Pfam" id="PF08576">
    <property type="entry name" value="DUF1764"/>
    <property type="match status" value="1"/>
</dbReference>
<feature type="region of interest" description="Disordered" evidence="1">
    <location>
        <begin position="175"/>
        <end position="235"/>
    </location>
</feature>
<dbReference type="InterPro" id="IPR013885">
    <property type="entry name" value="DUF1764_euk"/>
</dbReference>
<accession>A0A4Y7Q2N2</accession>
<evidence type="ECO:0000313" key="3">
    <source>
        <dbReference type="Proteomes" id="UP000294933"/>
    </source>
</evidence>
<dbReference type="PANTHER" id="PTHR34066:SF1">
    <property type="entry name" value="DUF1764 FAMILY PROTEIN"/>
    <property type="match status" value="1"/>
</dbReference>
<feature type="compositionally biased region" description="Basic and acidic residues" evidence="1">
    <location>
        <begin position="137"/>
        <end position="156"/>
    </location>
</feature>
<keyword evidence="3" id="KW-1185">Reference proteome</keyword>
<feature type="compositionally biased region" description="Low complexity" evidence="1">
    <location>
        <begin position="24"/>
        <end position="43"/>
    </location>
</feature>